<evidence type="ECO:0000313" key="3">
    <source>
        <dbReference type="EMBL" id="KKM89530.1"/>
    </source>
</evidence>
<dbReference type="InterPro" id="IPR044524">
    <property type="entry name" value="Isoase_HisA-like"/>
</dbReference>
<dbReference type="GO" id="GO:0000105">
    <property type="term" value="P:L-histidine biosynthetic process"/>
    <property type="evidence" value="ECO:0007669"/>
    <property type="project" value="InterPro"/>
</dbReference>
<dbReference type="Gene3D" id="3.20.20.70">
    <property type="entry name" value="Aldolase class I"/>
    <property type="match status" value="1"/>
</dbReference>
<feature type="region of interest" description="Disordered" evidence="2">
    <location>
        <begin position="28"/>
        <end position="47"/>
    </location>
</feature>
<dbReference type="InterPro" id="IPR006062">
    <property type="entry name" value="His_biosynth"/>
</dbReference>
<dbReference type="GO" id="GO:0000162">
    <property type="term" value="P:L-tryptophan biosynthetic process"/>
    <property type="evidence" value="ECO:0007669"/>
    <property type="project" value="TreeGrafter"/>
</dbReference>
<name>A0A0F9NL76_9ZZZZ</name>
<accession>A0A0F9NL76</accession>
<dbReference type="PANTHER" id="PTHR43090:SF2">
    <property type="entry name" value="1-(5-PHOSPHORIBOSYL)-5-[(5-PHOSPHORIBOSYLAMINO)METHYLIDENEAMINO] IMIDAZOLE-4-CARBOXAMIDE ISOMERASE"/>
    <property type="match status" value="1"/>
</dbReference>
<evidence type="ECO:0000256" key="1">
    <source>
        <dbReference type="ARBA" id="ARBA00009667"/>
    </source>
</evidence>
<reference evidence="3" key="1">
    <citation type="journal article" date="2015" name="Nature">
        <title>Complex archaea that bridge the gap between prokaryotes and eukaryotes.</title>
        <authorList>
            <person name="Spang A."/>
            <person name="Saw J.H."/>
            <person name="Jorgensen S.L."/>
            <person name="Zaremba-Niedzwiedzka K."/>
            <person name="Martijn J."/>
            <person name="Lind A.E."/>
            <person name="van Eijk R."/>
            <person name="Schleper C."/>
            <person name="Guy L."/>
            <person name="Ettema T.J."/>
        </authorList>
    </citation>
    <scope>NUCLEOTIDE SEQUENCE</scope>
</reference>
<dbReference type="Pfam" id="PF00977">
    <property type="entry name" value="His_biosynth"/>
    <property type="match status" value="1"/>
</dbReference>
<proteinExistence type="inferred from homology"/>
<dbReference type="AlphaFoldDB" id="A0A0F9NL76"/>
<dbReference type="GO" id="GO:0003949">
    <property type="term" value="F:1-(5-phosphoribosyl)-5-[(5-phosphoribosylamino)methylideneamino]imidazole-4-carboxamide isomerase activity"/>
    <property type="evidence" value="ECO:0007669"/>
    <property type="project" value="InterPro"/>
</dbReference>
<evidence type="ECO:0000256" key="2">
    <source>
        <dbReference type="SAM" id="MobiDB-lite"/>
    </source>
</evidence>
<dbReference type="GO" id="GO:0005737">
    <property type="term" value="C:cytoplasm"/>
    <property type="evidence" value="ECO:0007669"/>
    <property type="project" value="TreeGrafter"/>
</dbReference>
<dbReference type="PANTHER" id="PTHR43090">
    <property type="entry name" value="1-(5-PHOSPHORIBOSYL)-5-[(5-PHOSPHORIBOSYLAMINO)METHYLIDENEAMINO] IMIDAZOLE-4-CARBOXAMIDE ISOMERASE"/>
    <property type="match status" value="1"/>
</dbReference>
<sequence>MEATPWVVKDGGLIGLPHKQSFVRVLSTGTPKGDEEARTNYCDTGSPLDTARRWRREGAEYLHVIDLDATLGRGDNRELVQAIVDDLQIPVQIGGGIRSLESARSLLDEGV</sequence>
<protein>
    <recommendedName>
        <fullName evidence="4">1-(5-phosphoribosyl)-5-((5-phosphoribosylamino)methylideneamino)imidazole-4-carboxamide isomerase</fullName>
    </recommendedName>
</protein>
<evidence type="ECO:0008006" key="4">
    <source>
        <dbReference type="Google" id="ProtNLM"/>
    </source>
</evidence>
<comment type="caution">
    <text evidence="3">The sequence shown here is derived from an EMBL/GenBank/DDBJ whole genome shotgun (WGS) entry which is preliminary data.</text>
</comment>
<dbReference type="EMBL" id="LAZR01006803">
    <property type="protein sequence ID" value="KKM89530.1"/>
    <property type="molecule type" value="Genomic_DNA"/>
</dbReference>
<gene>
    <name evidence="3" type="ORF">LCGC14_1247620</name>
</gene>
<dbReference type="InterPro" id="IPR013785">
    <property type="entry name" value="Aldolase_TIM"/>
</dbReference>
<dbReference type="SUPFAM" id="SSF51366">
    <property type="entry name" value="Ribulose-phoshate binding barrel"/>
    <property type="match status" value="1"/>
</dbReference>
<organism evidence="3">
    <name type="scientific">marine sediment metagenome</name>
    <dbReference type="NCBI Taxonomy" id="412755"/>
    <lineage>
        <taxon>unclassified sequences</taxon>
        <taxon>metagenomes</taxon>
        <taxon>ecological metagenomes</taxon>
    </lineage>
</organism>
<comment type="similarity">
    <text evidence="1">Belongs to the HisA/HisF family.</text>
</comment>
<feature type="non-terminal residue" evidence="3">
    <location>
        <position position="111"/>
    </location>
</feature>
<dbReference type="InterPro" id="IPR011060">
    <property type="entry name" value="RibuloseP-bd_barrel"/>
</dbReference>